<evidence type="ECO:0000313" key="5">
    <source>
        <dbReference type="Proteomes" id="UP000177905"/>
    </source>
</evidence>
<dbReference type="AlphaFoldDB" id="A0A1F4S8Z4"/>
<dbReference type="GO" id="GO:0020037">
    <property type="term" value="F:heme binding"/>
    <property type="evidence" value="ECO:0007669"/>
    <property type="project" value="TreeGrafter"/>
</dbReference>
<name>A0A1F4S8Z4_UNCSA</name>
<dbReference type="SUPFAM" id="SSF47240">
    <property type="entry name" value="Ferritin-like"/>
    <property type="match status" value="1"/>
</dbReference>
<evidence type="ECO:0000313" key="4">
    <source>
        <dbReference type="EMBL" id="OGC16213.1"/>
    </source>
</evidence>
<evidence type="ECO:0000259" key="3">
    <source>
        <dbReference type="PROSITE" id="PS50905"/>
    </source>
</evidence>
<dbReference type="InterPro" id="IPR008331">
    <property type="entry name" value="Ferritin_DPS_dom"/>
</dbReference>
<dbReference type="InterPro" id="IPR012347">
    <property type="entry name" value="Ferritin-like"/>
</dbReference>
<feature type="domain" description="Ferritin-like diiron" evidence="3">
    <location>
        <begin position="2"/>
        <end position="149"/>
    </location>
</feature>
<gene>
    <name evidence="4" type="ORF">A2290_00315</name>
</gene>
<evidence type="ECO:0000256" key="1">
    <source>
        <dbReference type="ARBA" id="ARBA00022434"/>
    </source>
</evidence>
<keyword evidence="1" id="KW-0409">Iron storage</keyword>
<proteinExistence type="predicted"/>
<dbReference type="GO" id="GO:0005829">
    <property type="term" value="C:cytosol"/>
    <property type="evidence" value="ECO:0007669"/>
    <property type="project" value="TreeGrafter"/>
</dbReference>
<reference evidence="4 5" key="1">
    <citation type="journal article" date="2016" name="Nat. Commun.">
        <title>Thousands of microbial genomes shed light on interconnected biogeochemical processes in an aquifer system.</title>
        <authorList>
            <person name="Anantharaman K."/>
            <person name="Brown C.T."/>
            <person name="Hug L.A."/>
            <person name="Sharon I."/>
            <person name="Castelle C.J."/>
            <person name="Probst A.J."/>
            <person name="Thomas B.C."/>
            <person name="Singh A."/>
            <person name="Wilkins M.J."/>
            <person name="Karaoz U."/>
            <person name="Brodie E.L."/>
            <person name="Williams K.H."/>
            <person name="Hubbard S.S."/>
            <person name="Banfield J.F."/>
        </authorList>
    </citation>
    <scope>NUCLEOTIDE SEQUENCE [LARGE SCALE GENOMIC DNA]</scope>
</reference>
<dbReference type="InterPro" id="IPR009078">
    <property type="entry name" value="Ferritin-like_SF"/>
</dbReference>
<protein>
    <recommendedName>
        <fullName evidence="3">Ferritin-like diiron domain-containing protein</fullName>
    </recommendedName>
</protein>
<comment type="caution">
    <text evidence="4">The sequence shown here is derived from an EMBL/GenBank/DDBJ whole genome shotgun (WGS) entry which is preliminary data.</text>
</comment>
<dbReference type="Proteomes" id="UP000177905">
    <property type="component" value="Unassembled WGS sequence"/>
</dbReference>
<sequence length="149" mass="17569">MENIKKELVEMMNRALELEHAARIQYLSHAELLDGLNSEKLVERLKEIAGDEKEHEDKFRKMIGSYLYGVPSMKIAETHVANGAKNIFEVNLKGEKDAVDFYKQIYKKINDEKDKLKYEFTTLEHELRHIIIDEEEHIAEIRQLLELKE</sequence>
<dbReference type="PANTHER" id="PTHR30295">
    <property type="entry name" value="BACTERIOFERRITIN"/>
    <property type="match status" value="1"/>
</dbReference>
<dbReference type="EMBL" id="MEUA01000011">
    <property type="protein sequence ID" value="OGC16213.1"/>
    <property type="molecule type" value="Genomic_DNA"/>
</dbReference>
<evidence type="ECO:0000256" key="2">
    <source>
        <dbReference type="ARBA" id="ARBA00023004"/>
    </source>
</evidence>
<accession>A0A1F4S8Z4</accession>
<dbReference type="GO" id="GO:0006879">
    <property type="term" value="P:intracellular iron ion homeostasis"/>
    <property type="evidence" value="ECO:0007669"/>
    <property type="project" value="UniProtKB-KW"/>
</dbReference>
<dbReference type="InterPro" id="IPR009040">
    <property type="entry name" value="Ferritin-like_diiron"/>
</dbReference>
<dbReference type="Gene3D" id="1.20.1260.10">
    <property type="match status" value="1"/>
</dbReference>
<dbReference type="GO" id="GO:0004322">
    <property type="term" value="F:ferroxidase activity"/>
    <property type="evidence" value="ECO:0007669"/>
    <property type="project" value="TreeGrafter"/>
</dbReference>
<organism evidence="4 5">
    <name type="scientific">candidate division WOR-1 bacterium RIFOXYB2_FULL_36_35</name>
    <dbReference type="NCBI Taxonomy" id="1802578"/>
    <lineage>
        <taxon>Bacteria</taxon>
        <taxon>Bacillati</taxon>
        <taxon>Saganbacteria</taxon>
    </lineage>
</organism>
<dbReference type="PROSITE" id="PS50905">
    <property type="entry name" value="FERRITIN_LIKE"/>
    <property type="match status" value="1"/>
</dbReference>
<dbReference type="GO" id="GO:0008199">
    <property type="term" value="F:ferric iron binding"/>
    <property type="evidence" value="ECO:0007669"/>
    <property type="project" value="InterPro"/>
</dbReference>
<keyword evidence="2" id="KW-0408">Iron</keyword>
<dbReference type="Pfam" id="PF00210">
    <property type="entry name" value="Ferritin"/>
    <property type="match status" value="1"/>
</dbReference>
<dbReference type="PANTHER" id="PTHR30295:SF0">
    <property type="entry name" value="BACTERIOFERRITIN"/>
    <property type="match status" value="1"/>
</dbReference>